<dbReference type="PANTHER" id="PTHR32487:SF11">
    <property type="entry name" value="NAD-DEPENDENT EPIMERASE_DEHYDRATASE DOMAIN-CONTAINING PROTEIN"/>
    <property type="match status" value="1"/>
</dbReference>
<dbReference type="PANTHER" id="PTHR32487">
    <property type="entry name" value="3-OXO-DELTA(4,5)-STEROID 5-BETA-REDUCTASE"/>
    <property type="match status" value="1"/>
</dbReference>
<protein>
    <recommendedName>
        <fullName evidence="1">PRISE-like Rossmann-fold domain-containing protein</fullName>
    </recommendedName>
</protein>
<reference evidence="2" key="1">
    <citation type="submission" date="2020-05" db="EMBL/GenBank/DDBJ databases">
        <title>WGS assembly of Panicum virgatum.</title>
        <authorList>
            <person name="Lovell J.T."/>
            <person name="Jenkins J."/>
            <person name="Shu S."/>
            <person name="Juenger T.E."/>
            <person name="Schmutz J."/>
        </authorList>
    </citation>
    <scope>NUCLEOTIDE SEQUENCE</scope>
    <source>
        <strain evidence="2">AP13</strain>
    </source>
</reference>
<dbReference type="InterPro" id="IPR055222">
    <property type="entry name" value="PRISE-like_Rossmann-fold"/>
</dbReference>
<dbReference type="OrthoDB" id="640923at2759"/>
<dbReference type="SUPFAM" id="SSF51735">
    <property type="entry name" value="NAD(P)-binding Rossmann-fold domains"/>
    <property type="match status" value="1"/>
</dbReference>
<proteinExistence type="predicted"/>
<comment type="caution">
    <text evidence="2">The sequence shown here is derived from an EMBL/GenBank/DDBJ whole genome shotgun (WGS) entry which is preliminary data.</text>
</comment>
<name>A0A8T0NRG4_PANVG</name>
<evidence type="ECO:0000313" key="2">
    <source>
        <dbReference type="EMBL" id="KAG2551125.1"/>
    </source>
</evidence>
<dbReference type="InterPro" id="IPR036291">
    <property type="entry name" value="NAD(P)-bd_dom_sf"/>
</dbReference>
<feature type="domain" description="PRISE-like Rossmann-fold" evidence="1">
    <location>
        <begin position="37"/>
        <end position="422"/>
    </location>
</feature>
<evidence type="ECO:0000313" key="3">
    <source>
        <dbReference type="Proteomes" id="UP000823388"/>
    </source>
</evidence>
<dbReference type="Pfam" id="PF22917">
    <property type="entry name" value="PRISE"/>
    <property type="match status" value="1"/>
</dbReference>
<accession>A0A8T0NRG4</accession>
<dbReference type="AlphaFoldDB" id="A0A8T0NRG4"/>
<keyword evidence="3" id="KW-1185">Reference proteome</keyword>
<gene>
    <name evidence="2" type="ORF">PVAP13_9KG374000</name>
</gene>
<organism evidence="2 3">
    <name type="scientific">Panicum virgatum</name>
    <name type="common">Blackwell switchgrass</name>
    <dbReference type="NCBI Taxonomy" id="38727"/>
    <lineage>
        <taxon>Eukaryota</taxon>
        <taxon>Viridiplantae</taxon>
        <taxon>Streptophyta</taxon>
        <taxon>Embryophyta</taxon>
        <taxon>Tracheophyta</taxon>
        <taxon>Spermatophyta</taxon>
        <taxon>Magnoliopsida</taxon>
        <taxon>Liliopsida</taxon>
        <taxon>Poales</taxon>
        <taxon>Poaceae</taxon>
        <taxon>PACMAD clade</taxon>
        <taxon>Panicoideae</taxon>
        <taxon>Panicodae</taxon>
        <taxon>Paniceae</taxon>
        <taxon>Panicinae</taxon>
        <taxon>Panicum</taxon>
        <taxon>Panicum sect. Hiantes</taxon>
    </lineage>
</organism>
<dbReference type="EMBL" id="CM029053">
    <property type="protein sequence ID" value="KAG2551125.1"/>
    <property type="molecule type" value="Genomic_DNA"/>
</dbReference>
<dbReference type="Proteomes" id="UP000823388">
    <property type="component" value="Chromosome 9K"/>
</dbReference>
<dbReference type="GO" id="GO:0016627">
    <property type="term" value="F:oxidoreductase activity, acting on the CH-CH group of donors"/>
    <property type="evidence" value="ECO:0007669"/>
    <property type="project" value="UniProtKB-ARBA"/>
</dbReference>
<dbReference type="Gene3D" id="3.40.50.720">
    <property type="entry name" value="NAD(P)-binding Rossmann-like Domain"/>
    <property type="match status" value="1"/>
</dbReference>
<evidence type="ECO:0000259" key="1">
    <source>
        <dbReference type="Pfam" id="PF22917"/>
    </source>
</evidence>
<sequence length="422" mass="45515">MIRWCWTGEHGAVQERRQERRAADTEAAAAPAFANVALVVGSTGTVGAALVDMLQSSDAPAGPWKVYALSRRPLPPWCASEPAVSSSSTSSPNAAAAAAVVNLQVDLADAAAVAATLAPLADITHVFYAAWSPRRGSAAAVAYEANRAMLRNVLAAAVPSCPALAHVCLQAGRDQLVDPYDPVMGTPSAARHYSEDLPRLVHPDIEDVLLLELPGFAAGRRDRAAAVTWSVHRPATVFGFSSRSGRNVVSSLCAYAAICGKEGAALRWPGSRVAWEGFSDACDAELAAEHALWAALELRCKNQALNCTNGDVFKWKQLWPALAKHFAVEWSGYEGEDKRFKLEEAMAGKEAVWTEIVGENDLLETTLDDVTTWWSVDAVINADQEQVDTMNKSKELGFFGFRHTVRSFDTWITKLKASRIVP</sequence>